<name>A0A2A3EGU5_APICC</name>
<feature type="repeat" description="WD" evidence="6">
    <location>
        <begin position="475"/>
        <end position="506"/>
    </location>
</feature>
<dbReference type="Pfam" id="PF00400">
    <property type="entry name" value="WD40"/>
    <property type="match status" value="2"/>
</dbReference>
<evidence type="ECO:0000256" key="4">
    <source>
        <dbReference type="ARBA" id="ARBA00022737"/>
    </source>
</evidence>
<keyword evidence="5" id="KW-0539">Nucleus</keyword>
<gene>
    <name evidence="8" type="ORF">APICC_09944</name>
</gene>
<feature type="domain" description="TFIID subunit TAF5 NTD2" evidence="7">
    <location>
        <begin position="213"/>
        <end position="316"/>
    </location>
</feature>
<dbReference type="InterPro" id="IPR015943">
    <property type="entry name" value="WD40/YVTN_repeat-like_dom_sf"/>
</dbReference>
<reference evidence="8 9" key="1">
    <citation type="submission" date="2014-07" db="EMBL/GenBank/DDBJ databases">
        <title>Genomic and transcriptomic analysis on Apis cerana provide comprehensive insights into honey bee biology.</title>
        <authorList>
            <person name="Diao Q."/>
            <person name="Sun L."/>
            <person name="Zheng H."/>
            <person name="Zheng H."/>
            <person name="Xu S."/>
            <person name="Wang S."/>
            <person name="Zeng Z."/>
            <person name="Hu F."/>
            <person name="Su S."/>
            <person name="Wu J."/>
        </authorList>
    </citation>
    <scope>NUCLEOTIDE SEQUENCE [LARGE SCALE GENOMIC DNA]</scope>
    <source>
        <tissue evidence="8">Pupae without intestine</tissue>
    </source>
</reference>
<accession>A0A2A3EGU5</accession>
<dbReference type="PRINTS" id="PR00320">
    <property type="entry name" value="GPROTEINBRPT"/>
</dbReference>
<evidence type="ECO:0000256" key="5">
    <source>
        <dbReference type="ARBA" id="ARBA00023242"/>
    </source>
</evidence>
<evidence type="ECO:0000256" key="2">
    <source>
        <dbReference type="ARBA" id="ARBA00009435"/>
    </source>
</evidence>
<evidence type="ECO:0000259" key="7">
    <source>
        <dbReference type="Pfam" id="PF04494"/>
    </source>
</evidence>
<dbReference type="SMART" id="SM00320">
    <property type="entry name" value="WD40"/>
    <property type="match status" value="3"/>
</dbReference>
<evidence type="ECO:0000256" key="3">
    <source>
        <dbReference type="ARBA" id="ARBA00022574"/>
    </source>
</evidence>
<dbReference type="InterPro" id="IPR007582">
    <property type="entry name" value="TFIID_NTD2"/>
</dbReference>
<dbReference type="InterPro" id="IPR036322">
    <property type="entry name" value="WD40_repeat_dom_sf"/>
</dbReference>
<evidence type="ECO:0000313" key="9">
    <source>
        <dbReference type="Proteomes" id="UP000242457"/>
    </source>
</evidence>
<dbReference type="AlphaFoldDB" id="A0A2A3EGU5"/>
<dbReference type="Gene3D" id="2.130.10.10">
    <property type="entry name" value="YVTN repeat-like/Quinoprotein amine dehydrogenase"/>
    <property type="match status" value="2"/>
</dbReference>
<dbReference type="CDD" id="cd08044">
    <property type="entry name" value="TAF5_NTD2"/>
    <property type="match status" value="1"/>
</dbReference>
<evidence type="ECO:0000256" key="6">
    <source>
        <dbReference type="PROSITE-ProRule" id="PRU00221"/>
    </source>
</evidence>
<sequence>MNISNLIIQTIQIKLGILYNDICSFNEEDVPGGYWNFHLLQTSLEKANYCATIYLCDDIRYKSNTLWSPLHKCFWHKSPESFMALMTDFRETLSQVCQCIVHDWHNGIEWNNVAKIGAFDWFAKMLHNECHVVWIDIPILRSLITQNLNKNNNSEQYNLIKIGDFRDITSDVFCKNNQVYCRTSDEMTLNATAASATSQDNSIIFSAISIDVAAADQAYQRLKMWVNIVLDDKLKMELKGLLYPVFCHLYLEMLHAGNRQAAIQFLKTHQNEFNSETEKDFLEELSSVFSVQDIELRPLVNSFRTRKYKVDMSDVAHLYTEGCEETGLRSEVGINGYVEQPLGTGADREMRELQEAIRLIRNNAHQPLRIFAVNNAVENASSGVIPPNMDKLAIGFSTTEIRLWGINETCVKFHPNARYLATGSADKTVRLWDKDDGNLLRVYIGAQSTIYSLAFSDDKSIFVWDLATNALLTELKGHEDTIMNLDWSFDSQYIASGSLDGTIRLWPTHDHIKTINSNSSNLVPETESPQIYSTYCSSILSLHYYNKNNSLVCIGTVDNL</sequence>
<evidence type="ECO:0000313" key="8">
    <source>
        <dbReference type="EMBL" id="PBC30928.1"/>
    </source>
</evidence>
<feature type="repeat" description="WD" evidence="6">
    <location>
        <begin position="409"/>
        <end position="442"/>
    </location>
</feature>
<dbReference type="Gene3D" id="1.25.40.500">
    <property type="entry name" value="TFIID subunit TAF5, NTD2 domain"/>
    <property type="match status" value="1"/>
</dbReference>
<dbReference type="PROSITE" id="PS50082">
    <property type="entry name" value="WD_REPEATS_2"/>
    <property type="match status" value="2"/>
</dbReference>
<dbReference type="PANTHER" id="PTHR19879">
    <property type="entry name" value="TRANSCRIPTION INITIATION FACTOR TFIID"/>
    <property type="match status" value="1"/>
</dbReference>
<protein>
    <submittedName>
        <fullName evidence="8">TAF5 RNA polymerase II-associated factor</fullName>
    </submittedName>
</protein>
<dbReference type="PROSITE" id="PS50294">
    <property type="entry name" value="WD_REPEATS_REGION"/>
    <property type="match status" value="2"/>
</dbReference>
<dbReference type="OrthoDB" id="10266330at2759"/>
<dbReference type="PANTHER" id="PTHR19879:SF5">
    <property type="entry name" value="WD REPEAT-CONTAINING PROTEIN 55 HOMOLOG"/>
    <property type="match status" value="1"/>
</dbReference>
<keyword evidence="3 6" id="KW-0853">WD repeat</keyword>
<dbReference type="Proteomes" id="UP000242457">
    <property type="component" value="Unassembled WGS sequence"/>
</dbReference>
<dbReference type="EMBL" id="KZ288253">
    <property type="protein sequence ID" value="PBC30928.1"/>
    <property type="molecule type" value="Genomic_DNA"/>
</dbReference>
<dbReference type="STRING" id="94128.A0A2A3EGU5"/>
<dbReference type="GO" id="GO:0005634">
    <property type="term" value="C:nucleus"/>
    <property type="evidence" value="ECO:0007669"/>
    <property type="project" value="UniProtKB-SubCell"/>
</dbReference>
<dbReference type="SUPFAM" id="SSF50978">
    <property type="entry name" value="WD40 repeat-like"/>
    <property type="match status" value="1"/>
</dbReference>
<dbReference type="SUPFAM" id="SSF160897">
    <property type="entry name" value="Taf5 N-terminal domain-like"/>
    <property type="match status" value="1"/>
</dbReference>
<dbReference type="InterPro" id="IPR020472">
    <property type="entry name" value="WD40_PAC1"/>
</dbReference>
<keyword evidence="9" id="KW-1185">Reference proteome</keyword>
<proteinExistence type="inferred from homology"/>
<comment type="similarity">
    <text evidence="2">Belongs to the WD repeat TAF5 family.</text>
</comment>
<dbReference type="Pfam" id="PF04494">
    <property type="entry name" value="TFIID_NTD2"/>
    <property type="match status" value="1"/>
</dbReference>
<comment type="subcellular location">
    <subcellularLocation>
        <location evidence="1">Nucleus</location>
    </subcellularLocation>
</comment>
<dbReference type="InterPro" id="IPR037264">
    <property type="entry name" value="TFIID_NTD2_sf"/>
</dbReference>
<organism evidence="8 9">
    <name type="scientific">Apis cerana cerana</name>
    <name type="common">Oriental honeybee</name>
    <dbReference type="NCBI Taxonomy" id="94128"/>
    <lineage>
        <taxon>Eukaryota</taxon>
        <taxon>Metazoa</taxon>
        <taxon>Ecdysozoa</taxon>
        <taxon>Arthropoda</taxon>
        <taxon>Hexapoda</taxon>
        <taxon>Insecta</taxon>
        <taxon>Pterygota</taxon>
        <taxon>Neoptera</taxon>
        <taxon>Endopterygota</taxon>
        <taxon>Hymenoptera</taxon>
        <taxon>Apocrita</taxon>
        <taxon>Aculeata</taxon>
        <taxon>Apoidea</taxon>
        <taxon>Anthophila</taxon>
        <taxon>Apidae</taxon>
        <taxon>Apis</taxon>
    </lineage>
</organism>
<dbReference type="InterPro" id="IPR001680">
    <property type="entry name" value="WD40_rpt"/>
</dbReference>
<evidence type="ECO:0000256" key="1">
    <source>
        <dbReference type="ARBA" id="ARBA00004123"/>
    </source>
</evidence>
<keyword evidence="4" id="KW-0677">Repeat</keyword>